<dbReference type="OrthoDB" id="7869153at2"/>
<reference evidence="2" key="1">
    <citation type="submission" date="2016-11" db="EMBL/GenBank/DDBJ databases">
        <authorList>
            <person name="Varghese N."/>
            <person name="Submissions S."/>
        </authorList>
    </citation>
    <scope>NUCLEOTIDE SEQUENCE [LARGE SCALE GENOMIC DNA]</scope>
    <source>
        <strain evidence="2">CGMCC 1.6496</strain>
    </source>
</reference>
<dbReference type="EMBL" id="FQXD01000008">
    <property type="protein sequence ID" value="SHH52412.1"/>
    <property type="molecule type" value="Genomic_DNA"/>
</dbReference>
<keyword evidence="2" id="KW-1185">Reference proteome</keyword>
<dbReference type="Pfam" id="PF14398">
    <property type="entry name" value="ATPgrasp_YheCD"/>
    <property type="match status" value="1"/>
</dbReference>
<dbReference type="AlphaFoldDB" id="A0A1M5TNS6"/>
<dbReference type="SUPFAM" id="SSF56059">
    <property type="entry name" value="Glutathione synthetase ATP-binding domain-like"/>
    <property type="match status" value="1"/>
</dbReference>
<accession>A0A1M5TNS6</accession>
<dbReference type="Proteomes" id="UP000184079">
    <property type="component" value="Unassembled WGS sequence"/>
</dbReference>
<protein>
    <submittedName>
        <fullName evidence="1">YheC/D like ATP-grasp</fullName>
    </submittedName>
</protein>
<sequence length="358" mass="41825">MMKNRVGILRLNQSPQLRDQIACVIAKAMDLNAFFFRPQDVDFTTNTIQGMHFHDEQWIVGTQSFPDVIYNHLPIGKNHKDTFIRLAQSIPFTTHRIGNKNVVLKRLQNDSEFSEFLVPSYTVKSSIEVFRLIEKYRKVVFKPANGKQGRRIYTIEAEDVQDNTFLFKEVTHTMEFNRDRLKARIIDELNLNPMIIQPFIESKTIHGHSFCMRVHVAKASRGKWKLIRYFPYVSNNNKETVSHISHGAFATTRLDIFMKQNFPSNYKDISRKITRFAKLFPPYFESYYKYPLDALGIDMGVTKNGGIYIYEVNSLPGTRYVEFQAEYAAMQYCKYLANHHNKKLKHGLYLDSKGNSVY</sequence>
<gene>
    <name evidence="1" type="ORF">SAMN05421807_10883</name>
</gene>
<dbReference type="RefSeq" id="WP_084723616.1">
    <property type="nucleotide sequence ID" value="NZ_FQXD01000008.1"/>
</dbReference>
<dbReference type="Gene3D" id="3.30.470.20">
    <property type="entry name" value="ATP-grasp fold, B domain"/>
    <property type="match status" value="1"/>
</dbReference>
<evidence type="ECO:0000313" key="2">
    <source>
        <dbReference type="Proteomes" id="UP000184079"/>
    </source>
</evidence>
<proteinExistence type="predicted"/>
<dbReference type="InterPro" id="IPR026838">
    <property type="entry name" value="YheC/D"/>
</dbReference>
<name>A0A1M5TNS6_9BACI</name>
<organism evidence="1 2">
    <name type="scientific">Virgibacillus chiguensis</name>
    <dbReference type="NCBI Taxonomy" id="411959"/>
    <lineage>
        <taxon>Bacteria</taxon>
        <taxon>Bacillati</taxon>
        <taxon>Bacillota</taxon>
        <taxon>Bacilli</taxon>
        <taxon>Bacillales</taxon>
        <taxon>Bacillaceae</taxon>
        <taxon>Virgibacillus</taxon>
    </lineage>
</organism>
<evidence type="ECO:0000313" key="1">
    <source>
        <dbReference type="EMBL" id="SHH52412.1"/>
    </source>
</evidence>